<dbReference type="STRING" id="1032488.HMPREF9371_0076"/>
<dbReference type="EMBL" id="AGAY01000002">
    <property type="protein sequence ID" value="EGY53765.1"/>
    <property type="molecule type" value="Genomic_DNA"/>
</dbReference>
<proteinExistence type="predicted"/>
<sequence length="42" mass="4831">MAGVGRSPFQVARFSRAVRTLLSRSRYLSGLCRRENKQDGFR</sequence>
<dbReference type="AlphaFoldDB" id="G4CEN7"/>
<reference evidence="1 2" key="1">
    <citation type="submission" date="2011-05" db="EMBL/GenBank/DDBJ databases">
        <authorList>
            <person name="Muzny D."/>
            <person name="Qin X."/>
            <person name="Deng J."/>
            <person name="Jiang H."/>
            <person name="Liu Y."/>
            <person name="Qu J."/>
            <person name="Song X.-Z."/>
            <person name="Zhang L."/>
            <person name="Thornton R."/>
            <person name="Coyle M."/>
            <person name="Francisco L."/>
            <person name="Jackson L."/>
            <person name="Javaid M."/>
            <person name="Korchina V."/>
            <person name="Kovar C."/>
            <person name="Mata R."/>
            <person name="Mathew T."/>
            <person name="Ngo R."/>
            <person name="Nguyen L."/>
            <person name="Nguyen N."/>
            <person name="Okwuonu G."/>
            <person name="Ongeri F."/>
            <person name="Pham C."/>
            <person name="Simmons D."/>
            <person name="Wilczek-Boney K."/>
            <person name="Hale W."/>
            <person name="Jakkamsetti A."/>
            <person name="Pham P."/>
            <person name="Ruth R."/>
            <person name="San Lucas F."/>
            <person name="Warren J."/>
            <person name="Zhang J."/>
            <person name="Zhao Z."/>
            <person name="Zhou C."/>
            <person name="Zhu D."/>
            <person name="Lee S."/>
            <person name="Bess C."/>
            <person name="Blankenburg K."/>
            <person name="Forbes L."/>
            <person name="Fu Q."/>
            <person name="Gubbala S."/>
            <person name="Hirani K."/>
            <person name="Jayaseelan J.C."/>
            <person name="Lara F."/>
            <person name="Munidasa M."/>
            <person name="Palculict T."/>
            <person name="Patil S."/>
            <person name="Pu L.-L."/>
            <person name="Saada N."/>
            <person name="Tang L."/>
            <person name="Weissenberger G."/>
            <person name="Zhu Y."/>
            <person name="Hemphill L."/>
            <person name="Shang Y."/>
            <person name="Youmans B."/>
            <person name="Ayvaz T."/>
            <person name="Ross M."/>
            <person name="Santibanez J."/>
            <person name="Aqrawi P."/>
            <person name="Gross S."/>
            <person name="Joshi V."/>
            <person name="Fowler G."/>
            <person name="Nazareth L."/>
            <person name="Reid J."/>
            <person name="Worley K."/>
            <person name="Petrosino J."/>
            <person name="Highlander S."/>
            <person name="Gibbs R."/>
        </authorList>
    </citation>
    <scope>NUCLEOTIDE SEQUENCE [LARGE SCALE GENOMIC DNA]</scope>
    <source>
        <strain evidence="1 2">871</strain>
    </source>
</reference>
<comment type="caution">
    <text evidence="1">The sequence shown here is derived from an EMBL/GenBank/DDBJ whole genome shotgun (WGS) entry which is preliminary data.</text>
</comment>
<protein>
    <submittedName>
        <fullName evidence="1">Uncharacterized protein</fullName>
    </submittedName>
</protein>
<name>G4CEN7_9NEIS</name>
<keyword evidence="2" id="KW-1185">Reference proteome</keyword>
<evidence type="ECO:0000313" key="1">
    <source>
        <dbReference type="EMBL" id="EGY53765.1"/>
    </source>
</evidence>
<organism evidence="1 2">
    <name type="scientific">Neisseria shayeganii 871</name>
    <dbReference type="NCBI Taxonomy" id="1032488"/>
    <lineage>
        <taxon>Bacteria</taxon>
        <taxon>Pseudomonadati</taxon>
        <taxon>Pseudomonadota</taxon>
        <taxon>Betaproteobacteria</taxon>
        <taxon>Neisseriales</taxon>
        <taxon>Neisseriaceae</taxon>
        <taxon>Neisseria</taxon>
    </lineage>
</organism>
<accession>G4CEN7</accession>
<gene>
    <name evidence="1" type="ORF">HMPREF9371_0076</name>
</gene>
<dbReference type="PATRIC" id="fig|1032488.3.peg.70"/>
<evidence type="ECO:0000313" key="2">
    <source>
        <dbReference type="Proteomes" id="UP000003019"/>
    </source>
</evidence>
<dbReference type="HOGENOM" id="CLU_3254568_0_0_4"/>
<dbReference type="Proteomes" id="UP000003019">
    <property type="component" value="Unassembled WGS sequence"/>
</dbReference>